<gene>
    <name evidence="5" type="ORF">ABSH63_15370</name>
</gene>
<keyword evidence="6" id="KW-1185">Reference proteome</keyword>
<dbReference type="EMBL" id="JBEPIJ010000031">
    <property type="protein sequence ID" value="MES0875377.1"/>
    <property type="molecule type" value="Genomic_DNA"/>
</dbReference>
<comment type="caution">
    <text evidence="5">The sequence shown here is derived from an EMBL/GenBank/DDBJ whole genome shotgun (WGS) entry which is preliminary data.</text>
</comment>
<dbReference type="RefSeq" id="WP_352890939.1">
    <property type="nucleotide sequence ID" value="NZ_JBEPIJ010000031.1"/>
</dbReference>
<dbReference type="Proteomes" id="UP001465331">
    <property type="component" value="Unassembled WGS sequence"/>
</dbReference>
<dbReference type="Gene3D" id="3.40.47.10">
    <property type="match status" value="1"/>
</dbReference>
<evidence type="ECO:0000313" key="6">
    <source>
        <dbReference type="Proteomes" id="UP001465331"/>
    </source>
</evidence>
<dbReference type="PANTHER" id="PTHR18919:SF139">
    <property type="entry name" value="THIOLASE-LIKE PROTEIN TYPE 1 ADDITIONAL C-TERMINAL DOMAIN-CONTAINING PROTEIN"/>
    <property type="match status" value="1"/>
</dbReference>
<reference evidence="5 6" key="1">
    <citation type="submission" date="2024-06" db="EMBL/GenBank/DDBJ databases">
        <authorList>
            <person name="Li Z."/>
            <person name="Jiang Y."/>
        </authorList>
    </citation>
    <scope>NUCLEOTIDE SEQUENCE [LARGE SCALE GENOMIC DNA]</scope>
    <source>
        <strain evidence="5 6">HSW-8</strain>
    </source>
</reference>
<evidence type="ECO:0000256" key="3">
    <source>
        <dbReference type="ARBA" id="ARBA00023315"/>
    </source>
</evidence>
<name>A0ABV2ADP7_9GAMM</name>
<sequence>MRKFLDRQPVIIGVGESIDRGRSLAEAKEPMALMVEALQAAQQDAGTALLQHVDTLYVVREFSWPYVDPPGLLAWRLDMPASHRFYGEDGGETPIRCLHEAAQRIASGASGVVAVVGAEAAYTTAAAWKSNVPLPWQHRDSTAKTPTGRDFVSETALVCGVVQPAHVYPFFENAFAAARGKTQAEALVESAEMYSRLSAIAARQPFAWSQRTYRPEEMLNTDADNRWVAWPYCKRMVANPMVNQGAAILLTNRARAREMGVADDRMIHVWGGAYAREHRDYLQRDSYSRSAAQTAVLQSVAERVGGAQAFQALEIYSCFPCVPKMALHALGLPDDTSVSVTGGLSFFGGPLNNYMSHAAVAMTRVLREADERPALLYGQGEYLTKHHALVLSRCPDEGAFDDMNPCVQARADLMMSVVPELLHWYEGEATVETFTVLYDRQMQPDFGAVIARTPIGERLLARVPAGDRDTINWLTAPGRSPIGSHGRVQKLDEHRLRWVAA</sequence>
<protein>
    <submittedName>
        <fullName evidence="5">Acetyl-CoA acetyltransferase</fullName>
    </submittedName>
</protein>
<dbReference type="InterPro" id="IPR016039">
    <property type="entry name" value="Thiolase-like"/>
</dbReference>
<evidence type="ECO:0000256" key="2">
    <source>
        <dbReference type="ARBA" id="ARBA00022679"/>
    </source>
</evidence>
<proteinExistence type="inferred from homology"/>
<dbReference type="Gene3D" id="2.40.50.840">
    <property type="match status" value="1"/>
</dbReference>
<comment type="similarity">
    <text evidence="1">Belongs to the thiolase-like superfamily. Thiolase family.</text>
</comment>
<organism evidence="5 6">
    <name type="scientific">Sinimarinibacterium thermocellulolyticum</name>
    <dbReference type="NCBI Taxonomy" id="3170016"/>
    <lineage>
        <taxon>Bacteria</taxon>
        <taxon>Pseudomonadati</taxon>
        <taxon>Pseudomonadota</taxon>
        <taxon>Gammaproteobacteria</taxon>
        <taxon>Nevskiales</taxon>
        <taxon>Nevskiaceae</taxon>
        <taxon>Sinimarinibacterium</taxon>
    </lineage>
</organism>
<feature type="domain" description="Thiolase-like protein type 1 additional C-terminal" evidence="4">
    <location>
        <begin position="416"/>
        <end position="490"/>
    </location>
</feature>
<evidence type="ECO:0000313" key="5">
    <source>
        <dbReference type="EMBL" id="MES0875377.1"/>
    </source>
</evidence>
<dbReference type="PANTHER" id="PTHR18919">
    <property type="entry name" value="ACETYL-COA C-ACYLTRANSFERASE"/>
    <property type="match status" value="1"/>
</dbReference>
<keyword evidence="3" id="KW-0012">Acyltransferase</keyword>
<keyword evidence="2" id="KW-0808">Transferase</keyword>
<evidence type="ECO:0000256" key="1">
    <source>
        <dbReference type="ARBA" id="ARBA00010982"/>
    </source>
</evidence>
<evidence type="ECO:0000259" key="4">
    <source>
        <dbReference type="Pfam" id="PF18313"/>
    </source>
</evidence>
<accession>A0ABV2ADP7</accession>
<dbReference type="InterPro" id="IPR040771">
    <property type="entry name" value="TLP1_add_C"/>
</dbReference>
<dbReference type="SUPFAM" id="SSF53901">
    <property type="entry name" value="Thiolase-like"/>
    <property type="match status" value="1"/>
</dbReference>
<dbReference type="Pfam" id="PF18313">
    <property type="entry name" value="TLP1_add_C"/>
    <property type="match status" value="1"/>
</dbReference>